<dbReference type="RefSeq" id="WP_003740251.1">
    <property type="nucleotide sequence ID" value="NZ_CP090058.1"/>
</dbReference>
<dbReference type="EMBL" id="AABEKN010000008">
    <property type="protein sequence ID" value="EAG9355022.1"/>
    <property type="molecule type" value="Genomic_DNA"/>
</dbReference>
<reference evidence="1 2" key="1">
    <citation type="submission" date="2019-04" db="EMBL/GenBank/DDBJ databases">
        <authorList>
            <consortium name="GenomeTrakr network: Whole genome sequencing for foodborne pathogen traceback"/>
        </authorList>
    </citation>
    <scope>NUCLEOTIDE SEQUENCE [LARGE SCALE GENOMIC DNA]</scope>
    <source>
        <strain evidence="1 2">CFSAN072502</strain>
    </source>
</reference>
<sequence>MLKEIPVSYSSERIRKILKEIVVLTYAEKESKEVVEKMQQFWFYFEVREGKIAGVYQSDIYRIIIKMFSRPAGHILICCIHELAHHVDFIIRNETKHDHTFYQVFHDLLISAMRINLITKEQLLAVDDTKDLENLQKRHGAIINWKVPELDQTKRNVWIKCRSSIDKKEYLKKAKYQYSWFEKAWFKKVPSQFVQVEIDYLKRFFQDKDFQVETIGTITFSVMYYVSLRNGKIHRETLKQRGYFYEAYDLGKFTWNKIIAATDWPEEKAALDKLIGLKARVLLR</sequence>
<proteinExistence type="predicted"/>
<evidence type="ECO:0000313" key="1">
    <source>
        <dbReference type="EMBL" id="EAG9355022.1"/>
    </source>
</evidence>
<protein>
    <submittedName>
        <fullName evidence="1">Uncharacterized protein</fullName>
    </submittedName>
</protein>
<evidence type="ECO:0000313" key="2">
    <source>
        <dbReference type="Proteomes" id="UP000524387"/>
    </source>
</evidence>
<accession>A0A823J067</accession>
<dbReference type="Proteomes" id="UP000524387">
    <property type="component" value="Unassembled WGS sequence"/>
</dbReference>
<organism evidence="1 2">
    <name type="scientific">Listeria monocytogenes</name>
    <dbReference type="NCBI Taxonomy" id="1639"/>
    <lineage>
        <taxon>Bacteria</taxon>
        <taxon>Bacillati</taxon>
        <taxon>Bacillota</taxon>
        <taxon>Bacilli</taxon>
        <taxon>Bacillales</taxon>
        <taxon>Listeriaceae</taxon>
        <taxon>Listeria</taxon>
    </lineage>
</organism>
<name>A0A823J067_LISMN</name>
<gene>
    <name evidence="1" type="ORF">CW895_14610</name>
</gene>
<comment type="caution">
    <text evidence="1">The sequence shown here is derived from an EMBL/GenBank/DDBJ whole genome shotgun (WGS) entry which is preliminary data.</text>
</comment>
<dbReference type="AlphaFoldDB" id="A0A823J067"/>